<dbReference type="PANTHER" id="PTHR36558:SF1">
    <property type="entry name" value="RESTRICTION ENDONUCLEASE DOMAIN-CONTAINING PROTEIN-RELATED"/>
    <property type="match status" value="1"/>
</dbReference>
<dbReference type="SUPFAM" id="SSF52980">
    <property type="entry name" value="Restriction endonuclease-like"/>
    <property type="match status" value="1"/>
</dbReference>
<evidence type="ECO:0000313" key="3">
    <source>
        <dbReference type="Proteomes" id="UP001243009"/>
    </source>
</evidence>
<evidence type="ECO:0000313" key="2">
    <source>
        <dbReference type="EMBL" id="MDO9710457.1"/>
    </source>
</evidence>
<dbReference type="GO" id="GO:0004519">
    <property type="term" value="F:endonuclease activity"/>
    <property type="evidence" value="ECO:0007669"/>
    <property type="project" value="UniProtKB-KW"/>
</dbReference>
<dbReference type="InterPro" id="IPR008538">
    <property type="entry name" value="Uma2"/>
</dbReference>
<keyword evidence="3" id="KW-1185">Reference proteome</keyword>
<dbReference type="RefSeq" id="WP_305105320.1">
    <property type="nucleotide sequence ID" value="NZ_JAUTWS010000018.1"/>
</dbReference>
<dbReference type="InterPro" id="IPR012296">
    <property type="entry name" value="Nuclease_put_TT1808"/>
</dbReference>
<dbReference type="Gene3D" id="3.90.1570.10">
    <property type="entry name" value="tt1808, chain A"/>
    <property type="match status" value="1"/>
</dbReference>
<proteinExistence type="predicted"/>
<dbReference type="Pfam" id="PF05685">
    <property type="entry name" value="Uma2"/>
    <property type="match status" value="1"/>
</dbReference>
<dbReference type="EMBL" id="JAUTWS010000018">
    <property type="protein sequence ID" value="MDO9710457.1"/>
    <property type="molecule type" value="Genomic_DNA"/>
</dbReference>
<comment type="caution">
    <text evidence="2">The sequence shown here is derived from an EMBL/GenBank/DDBJ whole genome shotgun (WGS) entry which is preliminary data.</text>
</comment>
<organism evidence="2 3">
    <name type="scientific">Paracraurococcus lichenis</name>
    <dbReference type="NCBI Taxonomy" id="3064888"/>
    <lineage>
        <taxon>Bacteria</taxon>
        <taxon>Pseudomonadati</taxon>
        <taxon>Pseudomonadota</taxon>
        <taxon>Alphaproteobacteria</taxon>
        <taxon>Acetobacterales</taxon>
        <taxon>Roseomonadaceae</taxon>
        <taxon>Paracraurococcus</taxon>
    </lineage>
</organism>
<gene>
    <name evidence="2" type="ORF">Q7A36_19040</name>
</gene>
<evidence type="ECO:0000259" key="1">
    <source>
        <dbReference type="Pfam" id="PF05685"/>
    </source>
</evidence>
<name>A0ABT9E2Y3_9PROT</name>
<sequence length="188" mass="20584">MNAAPQRRMTADEFIDWADRTDFRGELVAGEPVAMSPERIEHGEVKGTAYAALRDAIRRARLPCQAIVDSVAVRVDDGTVYMPDVLVRCGSRLPRGTIIVPDPLIVVEVLSPSTAATDAGAKLEDYFRIPSVMHYLMLRTDRRTIIHHARDEAGGITTRILRSGALVLDPPGLTLDLAALFEDDLPPA</sequence>
<keyword evidence="2" id="KW-0378">Hydrolase</keyword>
<protein>
    <submittedName>
        <fullName evidence="2">Uma2 family endonuclease</fullName>
    </submittedName>
</protein>
<dbReference type="CDD" id="cd06260">
    <property type="entry name" value="DUF820-like"/>
    <property type="match status" value="1"/>
</dbReference>
<reference evidence="2 3" key="1">
    <citation type="submission" date="2023-08" db="EMBL/GenBank/DDBJ databases">
        <title>The draft genome sequence of Paracraurococcus sp. LOR1-02.</title>
        <authorList>
            <person name="Kingkaew E."/>
            <person name="Tanasupawat S."/>
        </authorList>
    </citation>
    <scope>NUCLEOTIDE SEQUENCE [LARGE SCALE GENOMIC DNA]</scope>
    <source>
        <strain evidence="2 3">LOR1-02</strain>
    </source>
</reference>
<dbReference type="InterPro" id="IPR011335">
    <property type="entry name" value="Restrct_endonuc-II-like"/>
</dbReference>
<accession>A0ABT9E2Y3</accession>
<dbReference type="PANTHER" id="PTHR36558">
    <property type="entry name" value="GLR1098 PROTEIN"/>
    <property type="match status" value="1"/>
</dbReference>
<keyword evidence="2" id="KW-0255">Endonuclease</keyword>
<keyword evidence="2" id="KW-0540">Nuclease</keyword>
<dbReference type="Proteomes" id="UP001243009">
    <property type="component" value="Unassembled WGS sequence"/>
</dbReference>
<feature type="domain" description="Putative restriction endonuclease" evidence="1">
    <location>
        <begin position="12"/>
        <end position="174"/>
    </location>
</feature>